<name>A0A024EIH4_9PSED</name>
<organism evidence="1 2">
    <name type="scientific">Pseudomonas mandelii JR-1</name>
    <dbReference type="NCBI Taxonomy" id="1147786"/>
    <lineage>
        <taxon>Bacteria</taxon>
        <taxon>Pseudomonadati</taxon>
        <taxon>Pseudomonadota</taxon>
        <taxon>Gammaproteobacteria</taxon>
        <taxon>Pseudomonadales</taxon>
        <taxon>Pseudomonadaceae</taxon>
        <taxon>Pseudomonas</taxon>
    </lineage>
</organism>
<dbReference type="HOGENOM" id="CLU_2410959_0_0_6"/>
<sequence length="92" mass="9239">MSIGQFLVVSLVVGRQPLLERQALVLIGAHLRGGRVADGAQVILVKAGLLGELLALAPVLNLPGTAALPAISITASASTPIICCASGITAYP</sequence>
<dbReference type="KEGG" id="pman:OU5_5655"/>
<proteinExistence type="predicted"/>
<evidence type="ECO:0000313" key="2">
    <source>
        <dbReference type="Proteomes" id="UP000026913"/>
    </source>
</evidence>
<reference evidence="1 2" key="1">
    <citation type="journal article" date="2012" name="J. Bacteriol.">
        <title>Genome sequence of cold-adapted Pseudomonas mandelii strain JR-1.</title>
        <authorList>
            <person name="Jang S.H."/>
            <person name="Kim J."/>
            <person name="Kim J."/>
            <person name="Hong S."/>
            <person name="Lee C."/>
        </authorList>
    </citation>
    <scope>NUCLEOTIDE SEQUENCE [LARGE SCALE GENOMIC DNA]</scope>
    <source>
        <strain evidence="1 2">JR-1</strain>
    </source>
</reference>
<dbReference type="AlphaFoldDB" id="A0A024EIH4"/>
<evidence type="ECO:0000313" key="1">
    <source>
        <dbReference type="EMBL" id="AHZ72734.1"/>
    </source>
</evidence>
<gene>
    <name evidence="1" type="ORF">OU5_5655</name>
</gene>
<protein>
    <submittedName>
        <fullName evidence="1">Uncharacterized protein</fullName>
    </submittedName>
</protein>
<dbReference type="Proteomes" id="UP000026913">
    <property type="component" value="Chromosome"/>
</dbReference>
<accession>A0A024EIH4</accession>
<dbReference type="EMBL" id="CP005960">
    <property type="protein sequence ID" value="AHZ72734.1"/>
    <property type="molecule type" value="Genomic_DNA"/>
</dbReference>